<evidence type="ECO:0000256" key="3">
    <source>
        <dbReference type="ARBA" id="ARBA00023204"/>
    </source>
</evidence>
<dbReference type="GO" id="GO:0006281">
    <property type="term" value="P:DNA repair"/>
    <property type="evidence" value="ECO:0007669"/>
    <property type="project" value="UniProtKB-KW"/>
</dbReference>
<reference evidence="8 9" key="1">
    <citation type="submission" date="2009-08" db="EMBL/GenBank/DDBJ databases">
        <title>The Genome Sequence of Spizellomyces punctatus strain DAOM BR117.</title>
        <authorList>
            <consortium name="The Broad Institute Genome Sequencing Platform"/>
            <person name="Russ C."/>
            <person name="Cuomo C."/>
            <person name="Shea T."/>
            <person name="Young S.K."/>
            <person name="Zeng Q."/>
            <person name="Koehrsen M."/>
            <person name="Haas B."/>
            <person name="Borodovsky M."/>
            <person name="Guigo R."/>
            <person name="Alvarado L."/>
            <person name="Berlin A."/>
            <person name="Bochicchio J."/>
            <person name="Borenstein D."/>
            <person name="Chapman S."/>
            <person name="Chen Z."/>
            <person name="Engels R."/>
            <person name="Freedman E."/>
            <person name="Gellesch M."/>
            <person name="Goldberg J."/>
            <person name="Griggs A."/>
            <person name="Gujja S."/>
            <person name="Heiman D."/>
            <person name="Hepburn T."/>
            <person name="Howarth C."/>
            <person name="Jen D."/>
            <person name="Larson L."/>
            <person name="Lewis B."/>
            <person name="Mehta T."/>
            <person name="Park D."/>
            <person name="Pearson M."/>
            <person name="Roberts A."/>
            <person name="Saif S."/>
            <person name="Shenoy N."/>
            <person name="Sisk P."/>
            <person name="Stolte C."/>
            <person name="Sykes S."/>
            <person name="Thomson T."/>
            <person name="Walk T."/>
            <person name="White J."/>
            <person name="Yandava C."/>
            <person name="Burger G."/>
            <person name="Gray M.W."/>
            <person name="Holland P.W.H."/>
            <person name="King N."/>
            <person name="Lang F.B.F."/>
            <person name="Roger A.J."/>
            <person name="Ruiz-Trillo I."/>
            <person name="Lander E."/>
            <person name="Nusbaum C."/>
        </authorList>
    </citation>
    <scope>NUCLEOTIDE SEQUENCE [LARGE SCALE GENOMIC DNA]</scope>
    <source>
        <strain evidence="8 9">DAOM BR117</strain>
    </source>
</reference>
<dbReference type="STRING" id="645134.A0A0L0H9F3"/>
<feature type="region of interest" description="Disordered" evidence="5">
    <location>
        <begin position="373"/>
        <end position="399"/>
    </location>
</feature>
<keyword evidence="4" id="KW-0539">Nucleus</keyword>
<sequence>MVADNGPRRASAQKRSVTNGETSSKPSTPSSTLHKFFQRKGADSSSPTPERTVVEGTLHVASESSTQESGLDQDRASEAKTAKKRKEPNELNEIPRPSGTVREAVSPTQIDQETSTILATEHSSRKKQKLQHEHGKEGDTAPFPVDISKGKVVFLEKKMNFSRHPSTVSELAAFFEFKQEQSSAALDEIPSQFRGLLAKLIEESPLELQMLAESVREALCPPSFDDQEEDEDFIRSESIQAGIQAIAERQNYGIQWRGSTCPKLAVWRWEVQDLSLFTSEMADHIRQRRAKRRQAARILHDIFEKLSVEEQTKLLPGDCSPRNDQKRVEAEARNAARLAEKDAKLKLKEQRAAEKAAEKAERERKAAEKAAEKVEKERIAAEKKAEKERKVAEKKAEKEKLEAEKQAAREAEEAAKAKQLSIAGFFSRRKKDETKEELPVPVKSETQTFWEHFPPFHKKERVFHAPYNRFWRELPPDIVDTLFKDEEVSLPCFPRIINGTAQQSEGKPTDAMDIDKDDTLSTLGKVKWKLLQFHENFRPAYWGTWSKKSTRVTGRRPFAKDIDLLEYDYDSEAEWEEEEPGEELRSDDEDEEDGSEVGDADEDEDNWLVPHGYLSDDEGVEKDAEDEVEAIKRAQQIVPTSKRAKERPKWGVLAALVPDIKGPHLVNAYEVDDTTHPLSQYRAQSLLDICVNIDPFESGAMKEDPQTVLDNGTVKDTTVRKTPGSKKAAFPEERISELIQMISGRTEGISKLVDEIKSRCPEVSKAQIEAKIREVAVREKQGNDQKPRWHIRDGTRSVASLPGTASRVAPSSPGSILGYLSPKASRPETPIGTPSRRAAAENLQESPLKRLLSTPVRKIMKADDRVSVVIPSPDIVSCKPEEFATIVTTLETSATTTPDTCVNLLTTSKAITYRVYDMPVELVSTLLQVAGNSETTGSLRSKCLRVLGNYVSVLEQHLRKDGSVSQMEENRKRWKSVLDQPEIFNCMDRNLVVSEENGATSLVVKNALRLLVFLVQSTDPMIRPLVDDLRRQIAQRWMSQLVNMLEDSPVEVVGYCVALIDSAVDIYEGFNGSKQWELIERLLPYFRKLELYRGPDGVLRDKYMGVKKYALRILVAFMTREEWKLANTPYSHSQAIIDALTDMKVANENQILFRAVDECLTLVGATESHSLPMEIDGEE</sequence>
<dbReference type="InParanoid" id="A0A0L0H9F3"/>
<dbReference type="AlphaFoldDB" id="A0A0L0H9F3"/>
<dbReference type="InterPro" id="IPR022043">
    <property type="entry name" value="CAF1A_DD"/>
</dbReference>
<accession>A0A0L0H9F3</accession>
<dbReference type="Pfam" id="PF12253">
    <property type="entry name" value="CAF1A_dimeriz"/>
    <property type="match status" value="1"/>
</dbReference>
<evidence type="ECO:0000259" key="6">
    <source>
        <dbReference type="Pfam" id="PF12253"/>
    </source>
</evidence>
<dbReference type="OMA" id="KGPCWES"/>
<dbReference type="GO" id="GO:0005634">
    <property type="term" value="C:nucleus"/>
    <property type="evidence" value="ECO:0007669"/>
    <property type="project" value="UniProtKB-SubCell"/>
</dbReference>
<feature type="compositionally biased region" description="Acidic residues" evidence="5">
    <location>
        <begin position="615"/>
        <end position="626"/>
    </location>
</feature>
<dbReference type="RefSeq" id="XP_016605676.1">
    <property type="nucleotide sequence ID" value="XM_016755284.1"/>
</dbReference>
<dbReference type="GeneID" id="27690351"/>
<feature type="domain" description="Chromatin assembly factor 1 subunit Cac1-like C-terminal" evidence="7">
    <location>
        <begin position="736"/>
        <end position="791"/>
    </location>
</feature>
<dbReference type="SUPFAM" id="SSF48371">
    <property type="entry name" value="ARM repeat"/>
    <property type="match status" value="1"/>
</dbReference>
<feature type="compositionally biased region" description="Low complexity" evidence="5">
    <location>
        <begin position="22"/>
        <end position="32"/>
    </location>
</feature>
<protein>
    <recommendedName>
        <fullName evidence="10">Chromatin assembly factor 1 subunit A</fullName>
    </recommendedName>
</protein>
<dbReference type="GO" id="GO:0033186">
    <property type="term" value="C:CAF-1 complex"/>
    <property type="evidence" value="ECO:0007669"/>
    <property type="project" value="TreeGrafter"/>
</dbReference>
<keyword evidence="2" id="KW-0227">DNA damage</keyword>
<dbReference type="VEuPathDB" id="FungiDB:SPPG_07105"/>
<keyword evidence="9" id="KW-1185">Reference proteome</keyword>
<proteinExistence type="predicted"/>
<evidence type="ECO:0000259" key="7">
    <source>
        <dbReference type="Pfam" id="PF21796"/>
    </source>
</evidence>
<dbReference type="PANTHER" id="PTHR15272">
    <property type="entry name" value="CHROMATIN ASSEMBLY FACTOR 1 SUBUNIT A CAF-1 SUBUNIT A"/>
    <property type="match status" value="1"/>
</dbReference>
<feature type="compositionally biased region" description="Basic and acidic residues" evidence="5">
    <location>
        <begin position="72"/>
        <end position="81"/>
    </location>
</feature>
<dbReference type="InterPro" id="IPR048800">
    <property type="entry name" value="Cac1-like_C"/>
</dbReference>
<evidence type="ECO:0000313" key="9">
    <source>
        <dbReference type="Proteomes" id="UP000053201"/>
    </source>
</evidence>
<dbReference type="InterPro" id="IPR016024">
    <property type="entry name" value="ARM-type_fold"/>
</dbReference>
<feature type="domain" description="Chromatin assembly factor 1 subunit A dimerization" evidence="6">
    <location>
        <begin position="529"/>
        <end position="596"/>
    </location>
</feature>
<dbReference type="Proteomes" id="UP000053201">
    <property type="component" value="Unassembled WGS sequence"/>
</dbReference>
<dbReference type="EMBL" id="KQ257463">
    <property type="protein sequence ID" value="KNC97636.1"/>
    <property type="molecule type" value="Genomic_DNA"/>
</dbReference>
<evidence type="ECO:0008006" key="10">
    <source>
        <dbReference type="Google" id="ProtNLM"/>
    </source>
</evidence>
<evidence type="ECO:0000313" key="8">
    <source>
        <dbReference type="EMBL" id="KNC97636.1"/>
    </source>
</evidence>
<feature type="compositionally biased region" description="Acidic residues" evidence="5">
    <location>
        <begin position="569"/>
        <end position="606"/>
    </location>
</feature>
<feature type="compositionally biased region" description="Polar residues" evidence="5">
    <location>
        <begin position="106"/>
        <end position="118"/>
    </location>
</feature>
<dbReference type="OrthoDB" id="440676at2759"/>
<evidence type="ECO:0000256" key="1">
    <source>
        <dbReference type="ARBA" id="ARBA00004123"/>
    </source>
</evidence>
<dbReference type="PANTHER" id="PTHR15272:SF0">
    <property type="entry name" value="CHROMATIN ASSEMBLY FACTOR 1 SUBUNIT A"/>
    <property type="match status" value="1"/>
</dbReference>
<feature type="region of interest" description="Disordered" evidence="5">
    <location>
        <begin position="569"/>
        <end position="626"/>
    </location>
</feature>
<gene>
    <name evidence="8" type="ORF">SPPG_07105</name>
</gene>
<feature type="region of interest" description="Disordered" evidence="5">
    <location>
        <begin position="801"/>
        <end position="835"/>
    </location>
</feature>
<comment type="subcellular location">
    <subcellularLocation>
        <location evidence="1">Nucleus</location>
    </subcellularLocation>
</comment>
<dbReference type="GO" id="GO:0006334">
    <property type="term" value="P:nucleosome assembly"/>
    <property type="evidence" value="ECO:0007669"/>
    <property type="project" value="TreeGrafter"/>
</dbReference>
<dbReference type="Pfam" id="PF21796">
    <property type="entry name" value="Cac1_C"/>
    <property type="match status" value="1"/>
</dbReference>
<organism evidence="8 9">
    <name type="scientific">Spizellomyces punctatus (strain DAOM BR117)</name>
    <dbReference type="NCBI Taxonomy" id="645134"/>
    <lineage>
        <taxon>Eukaryota</taxon>
        <taxon>Fungi</taxon>
        <taxon>Fungi incertae sedis</taxon>
        <taxon>Chytridiomycota</taxon>
        <taxon>Chytridiomycota incertae sedis</taxon>
        <taxon>Chytridiomycetes</taxon>
        <taxon>Spizellomycetales</taxon>
        <taxon>Spizellomycetaceae</taxon>
        <taxon>Spizellomyces</taxon>
    </lineage>
</organism>
<keyword evidence="3" id="KW-0234">DNA repair</keyword>
<name>A0A0L0H9F3_SPIPD</name>
<evidence type="ECO:0000256" key="5">
    <source>
        <dbReference type="SAM" id="MobiDB-lite"/>
    </source>
</evidence>
<evidence type="ECO:0000256" key="4">
    <source>
        <dbReference type="ARBA" id="ARBA00023242"/>
    </source>
</evidence>
<feature type="compositionally biased region" description="Basic and acidic residues" evidence="5">
    <location>
        <begin position="130"/>
        <end position="139"/>
    </location>
</feature>
<evidence type="ECO:0000256" key="2">
    <source>
        <dbReference type="ARBA" id="ARBA00022763"/>
    </source>
</evidence>
<feature type="region of interest" description="Disordered" evidence="5">
    <location>
        <begin position="1"/>
        <end position="143"/>
    </location>
</feature>
<dbReference type="eggNOG" id="KOG4364">
    <property type="taxonomic scope" value="Eukaryota"/>
</dbReference>